<dbReference type="PROSITE" id="PS50109">
    <property type="entry name" value="HIS_KIN"/>
    <property type="match status" value="1"/>
</dbReference>
<dbReference type="SUPFAM" id="SSF55874">
    <property type="entry name" value="ATPase domain of HSP90 chaperone/DNA topoisomerase II/histidine kinase"/>
    <property type="match status" value="1"/>
</dbReference>
<evidence type="ECO:0000259" key="12">
    <source>
        <dbReference type="PROSITE" id="PS50112"/>
    </source>
</evidence>
<evidence type="ECO:0000256" key="3">
    <source>
        <dbReference type="ARBA" id="ARBA00012438"/>
    </source>
</evidence>
<dbReference type="Gene3D" id="1.10.287.130">
    <property type="match status" value="1"/>
</dbReference>
<dbReference type="InterPro" id="IPR003661">
    <property type="entry name" value="HisK_dim/P_dom"/>
</dbReference>
<dbReference type="FunFam" id="3.30.565.10:FF:000006">
    <property type="entry name" value="Sensor histidine kinase WalK"/>
    <property type="match status" value="1"/>
</dbReference>
<keyword evidence="14" id="KW-1185">Reference proteome</keyword>
<dbReference type="InterPro" id="IPR003594">
    <property type="entry name" value="HATPase_dom"/>
</dbReference>
<keyword evidence="9" id="KW-0175">Coiled coil</keyword>
<keyword evidence="10" id="KW-1133">Transmembrane helix</keyword>
<dbReference type="CDD" id="cd00082">
    <property type="entry name" value="HisKA"/>
    <property type="match status" value="1"/>
</dbReference>
<evidence type="ECO:0000256" key="10">
    <source>
        <dbReference type="SAM" id="Phobius"/>
    </source>
</evidence>
<name>A0A5R8QHN5_9FIRM</name>
<dbReference type="PANTHER" id="PTHR45453">
    <property type="entry name" value="PHOSPHATE REGULON SENSOR PROTEIN PHOR"/>
    <property type="match status" value="1"/>
</dbReference>
<evidence type="ECO:0000256" key="8">
    <source>
        <dbReference type="ARBA" id="ARBA00023136"/>
    </source>
</evidence>
<dbReference type="RefSeq" id="WP_138189799.1">
    <property type="nucleotide sequence ID" value="NZ_VBWP01000001.1"/>
</dbReference>
<keyword evidence="7" id="KW-0902">Two-component regulatory system</keyword>
<evidence type="ECO:0000313" key="13">
    <source>
        <dbReference type="EMBL" id="TLG77190.1"/>
    </source>
</evidence>
<evidence type="ECO:0000256" key="9">
    <source>
        <dbReference type="SAM" id="Coils"/>
    </source>
</evidence>
<dbReference type="Gene3D" id="3.30.565.10">
    <property type="entry name" value="Histidine kinase-like ATPase, C-terminal domain"/>
    <property type="match status" value="1"/>
</dbReference>
<dbReference type="InterPro" id="IPR036097">
    <property type="entry name" value="HisK_dim/P_sf"/>
</dbReference>
<dbReference type="GO" id="GO:0005886">
    <property type="term" value="C:plasma membrane"/>
    <property type="evidence" value="ECO:0007669"/>
    <property type="project" value="TreeGrafter"/>
</dbReference>
<dbReference type="CDD" id="cd00075">
    <property type="entry name" value="HATPase"/>
    <property type="match status" value="1"/>
</dbReference>
<keyword evidence="8 10" id="KW-0472">Membrane</keyword>
<dbReference type="Pfam" id="PF02518">
    <property type="entry name" value="HATPase_c"/>
    <property type="match status" value="1"/>
</dbReference>
<evidence type="ECO:0000256" key="5">
    <source>
        <dbReference type="ARBA" id="ARBA00022679"/>
    </source>
</evidence>
<feature type="domain" description="PAS" evidence="12">
    <location>
        <begin position="77"/>
        <end position="121"/>
    </location>
</feature>
<dbReference type="GO" id="GO:0016036">
    <property type="term" value="P:cellular response to phosphate starvation"/>
    <property type="evidence" value="ECO:0007669"/>
    <property type="project" value="TreeGrafter"/>
</dbReference>
<evidence type="ECO:0000256" key="7">
    <source>
        <dbReference type="ARBA" id="ARBA00023012"/>
    </source>
</evidence>
<keyword evidence="5" id="KW-0808">Transferase</keyword>
<dbReference type="Pfam" id="PF00512">
    <property type="entry name" value="HisKA"/>
    <property type="match status" value="1"/>
</dbReference>
<comment type="subcellular location">
    <subcellularLocation>
        <location evidence="2">Membrane</location>
    </subcellularLocation>
</comment>
<dbReference type="InterPro" id="IPR050351">
    <property type="entry name" value="BphY/WalK/GraS-like"/>
</dbReference>
<dbReference type="FunCoup" id="A0A5R8QHN5">
    <property type="interactions" value="203"/>
</dbReference>
<accession>A0A5R8QHN5</accession>
<evidence type="ECO:0000313" key="14">
    <source>
        <dbReference type="Proteomes" id="UP000306912"/>
    </source>
</evidence>
<gene>
    <name evidence="13" type="ORF">FEZ08_00810</name>
</gene>
<dbReference type="AlphaFoldDB" id="A0A5R8QHN5"/>
<feature type="coiled-coil region" evidence="9">
    <location>
        <begin position="60"/>
        <end position="87"/>
    </location>
</feature>
<comment type="caution">
    <text evidence="13">The sequence shown here is derived from an EMBL/GenBank/DDBJ whole genome shotgun (WGS) entry which is preliminary data.</text>
</comment>
<sequence length="416" mass="47895">MSKAFIKLLSLNITLVILALIAFYFYPFLGLLVLIIVIGFDINKVYNQSKERQSEKIYERKRFEFELSETEKTIENQEAQLEALLNNIDSPIFFIDNNHNLSYYNIPFQKNFKFTESNLVDYLQILPNELVKYIDDAQFLNTSTEHSIKINQKYYQFISHPIKNNQDYFLGNIFILNDITSIEYSKRAQRHFIAYASHELKTPIAAIRGAIEILINHDNIPDDDKIDFQNMIIEQTEKMNILVSDLLDLSKLESDSYHLDYSLVSINNLITETLKPFEQEIAKQQLTISINSNDLKFYVDQFRMKQVFTNIISNAIKFSHPNGTIALSITESKNNYQIQITDNGIGISSKDIKKVFDPFYTITSRDQSSGTGLGLTIVKTIIGLHDGSIDITSKKDSGTTVSILIPKKYILEKELN</sequence>
<dbReference type="InterPro" id="IPR036890">
    <property type="entry name" value="HATPase_C_sf"/>
</dbReference>
<dbReference type="PROSITE" id="PS50112">
    <property type="entry name" value="PAS"/>
    <property type="match status" value="1"/>
</dbReference>
<dbReference type="GO" id="GO:0000155">
    <property type="term" value="F:phosphorelay sensor kinase activity"/>
    <property type="evidence" value="ECO:0007669"/>
    <property type="project" value="InterPro"/>
</dbReference>
<evidence type="ECO:0000256" key="6">
    <source>
        <dbReference type="ARBA" id="ARBA00022777"/>
    </source>
</evidence>
<dbReference type="InParanoid" id="A0A5R8QHN5"/>
<reference evidence="13 14" key="1">
    <citation type="submission" date="2019-05" db="EMBL/GenBank/DDBJ databases">
        <title>Culicoidintestinum kansasii gen. nov., sp. nov. from the gastrointestinal tract of the biting midge, Culicoides sonorensis.</title>
        <authorList>
            <person name="Neupane S."/>
            <person name="Ghosh A."/>
            <person name="Gunther S."/>
            <person name="Martin K."/>
            <person name="Zurek L."/>
        </authorList>
    </citation>
    <scope>NUCLEOTIDE SEQUENCE [LARGE SCALE GENOMIC DNA]</scope>
    <source>
        <strain evidence="13 14">CS-1</strain>
    </source>
</reference>
<dbReference type="Gene3D" id="3.30.450.20">
    <property type="entry name" value="PAS domain"/>
    <property type="match status" value="1"/>
</dbReference>
<keyword evidence="6" id="KW-0418">Kinase</keyword>
<dbReference type="OrthoDB" id="9813151at2"/>
<keyword evidence="4" id="KW-0597">Phosphoprotein</keyword>
<dbReference type="FunFam" id="1.10.287.130:FF:000001">
    <property type="entry name" value="Two-component sensor histidine kinase"/>
    <property type="match status" value="1"/>
</dbReference>
<comment type="catalytic activity">
    <reaction evidence="1">
        <text>ATP + protein L-histidine = ADP + protein N-phospho-L-histidine.</text>
        <dbReference type="EC" id="2.7.13.3"/>
    </reaction>
</comment>
<organism evidence="13 14">
    <name type="scientific">Culicoidibacter larvae</name>
    <dbReference type="NCBI Taxonomy" id="2579976"/>
    <lineage>
        <taxon>Bacteria</taxon>
        <taxon>Bacillati</taxon>
        <taxon>Bacillota</taxon>
        <taxon>Culicoidibacteria</taxon>
        <taxon>Culicoidibacterales</taxon>
        <taxon>Culicoidibacteraceae</taxon>
        <taxon>Culicoidibacter</taxon>
    </lineage>
</organism>
<feature type="domain" description="Histidine kinase" evidence="11">
    <location>
        <begin position="195"/>
        <end position="409"/>
    </location>
</feature>
<proteinExistence type="predicted"/>
<keyword evidence="10" id="KW-0812">Transmembrane</keyword>
<dbReference type="Proteomes" id="UP000306912">
    <property type="component" value="Unassembled WGS sequence"/>
</dbReference>
<dbReference type="EC" id="2.7.13.3" evidence="3"/>
<protein>
    <recommendedName>
        <fullName evidence="3">histidine kinase</fullName>
        <ecNumber evidence="3">2.7.13.3</ecNumber>
    </recommendedName>
</protein>
<dbReference type="SUPFAM" id="SSF55785">
    <property type="entry name" value="PYP-like sensor domain (PAS domain)"/>
    <property type="match status" value="1"/>
</dbReference>
<dbReference type="SMART" id="SM00388">
    <property type="entry name" value="HisKA"/>
    <property type="match status" value="1"/>
</dbReference>
<dbReference type="InterPro" id="IPR004358">
    <property type="entry name" value="Sig_transdc_His_kin-like_C"/>
</dbReference>
<evidence type="ECO:0000256" key="4">
    <source>
        <dbReference type="ARBA" id="ARBA00022553"/>
    </source>
</evidence>
<evidence type="ECO:0000256" key="2">
    <source>
        <dbReference type="ARBA" id="ARBA00004370"/>
    </source>
</evidence>
<dbReference type="PRINTS" id="PR00344">
    <property type="entry name" value="BCTRLSENSOR"/>
</dbReference>
<feature type="transmembrane region" description="Helical" evidence="10">
    <location>
        <begin position="12"/>
        <end position="40"/>
    </location>
</feature>
<dbReference type="EMBL" id="VBWP01000001">
    <property type="protein sequence ID" value="TLG77190.1"/>
    <property type="molecule type" value="Genomic_DNA"/>
</dbReference>
<dbReference type="PANTHER" id="PTHR45453:SF1">
    <property type="entry name" value="PHOSPHATE REGULON SENSOR PROTEIN PHOR"/>
    <property type="match status" value="1"/>
</dbReference>
<dbReference type="InterPro" id="IPR005467">
    <property type="entry name" value="His_kinase_dom"/>
</dbReference>
<evidence type="ECO:0000256" key="1">
    <source>
        <dbReference type="ARBA" id="ARBA00000085"/>
    </source>
</evidence>
<dbReference type="GO" id="GO:0004721">
    <property type="term" value="F:phosphoprotein phosphatase activity"/>
    <property type="evidence" value="ECO:0007669"/>
    <property type="project" value="TreeGrafter"/>
</dbReference>
<dbReference type="SMART" id="SM00387">
    <property type="entry name" value="HATPase_c"/>
    <property type="match status" value="1"/>
</dbReference>
<dbReference type="InterPro" id="IPR035965">
    <property type="entry name" value="PAS-like_dom_sf"/>
</dbReference>
<dbReference type="SUPFAM" id="SSF47384">
    <property type="entry name" value="Homodimeric domain of signal transducing histidine kinase"/>
    <property type="match status" value="1"/>
</dbReference>
<dbReference type="InterPro" id="IPR000014">
    <property type="entry name" value="PAS"/>
</dbReference>
<evidence type="ECO:0000259" key="11">
    <source>
        <dbReference type="PROSITE" id="PS50109"/>
    </source>
</evidence>